<evidence type="ECO:0000256" key="6">
    <source>
        <dbReference type="ARBA" id="ARBA00022723"/>
    </source>
</evidence>
<evidence type="ECO:0000313" key="16">
    <source>
        <dbReference type="Proteomes" id="UP000261231"/>
    </source>
</evidence>
<dbReference type="PANTHER" id="PTHR30182:SF1">
    <property type="entry name" value="L-SERINE DEHYDRATASE 1"/>
    <property type="match status" value="1"/>
</dbReference>
<evidence type="ECO:0000259" key="12">
    <source>
        <dbReference type="Pfam" id="PF03313"/>
    </source>
</evidence>
<accession>A0A3E2TT43</accession>
<keyword evidence="4 11" id="KW-0312">Gluconeogenesis</keyword>
<dbReference type="PANTHER" id="PTHR30182">
    <property type="entry name" value="L-SERINE DEHYDRATASE"/>
    <property type="match status" value="1"/>
</dbReference>
<proteinExistence type="inferred from homology"/>
<name>A0A3E2TT43_9FIRM</name>
<protein>
    <recommendedName>
        <fullName evidence="11">L-serine dehydratase</fullName>
        <ecNumber evidence="11">4.3.1.17</ecNumber>
    </recommendedName>
</protein>
<evidence type="ECO:0000256" key="10">
    <source>
        <dbReference type="ARBA" id="ARBA00049406"/>
    </source>
</evidence>
<dbReference type="NCBIfam" id="TIGR00718">
    <property type="entry name" value="sda_alpha"/>
    <property type="match status" value="1"/>
</dbReference>
<dbReference type="Proteomes" id="UP000261231">
    <property type="component" value="Unassembled WGS sequence"/>
</dbReference>
<evidence type="ECO:0000256" key="1">
    <source>
        <dbReference type="ARBA" id="ARBA00001966"/>
    </source>
</evidence>
<evidence type="ECO:0000256" key="7">
    <source>
        <dbReference type="ARBA" id="ARBA00023004"/>
    </source>
</evidence>
<dbReference type="AlphaFoldDB" id="A0A3E2TT43"/>
<dbReference type="GO" id="GO:0006094">
    <property type="term" value="P:gluconeogenesis"/>
    <property type="evidence" value="ECO:0007669"/>
    <property type="project" value="UniProtKB-KW"/>
</dbReference>
<dbReference type="InterPro" id="IPR004642">
    <property type="entry name" value="Ser_deHydtase_asu"/>
</dbReference>
<sequence length="289" mass="30115">MDFKKAAELLSLCKEYDKPISQIMMDRECEMTEKPLDEIRSRMAVSLQIMKDATKEAINQPSQSMGGLIGGESRKLSDLQSSGKNIAGNLISKAIAYSMGVLEVNASMGLIVAAPTAGSSGVIPGVLLALQEEYDFTDEQIIDALFTCSAIGYLAMLNATVAGAVGGCQAEIGVAAAMAAAAVVELMGGTPEQCTDAASTVLMNMLGLVCDPVGGLVEYPCQNRNASGASNAIVAAEISLAGIHQLIPLDEMMDIMYTVGKKLPAELRETALGGCALSPSACAKCKIKH</sequence>
<evidence type="ECO:0000313" key="15">
    <source>
        <dbReference type="Proteomes" id="UP000260773"/>
    </source>
</evidence>
<comment type="similarity">
    <text evidence="3 11">Belongs to the iron-sulfur dependent L-serine dehydratase family.</text>
</comment>
<comment type="cofactor">
    <cofactor evidence="1 11">
        <name>[4Fe-4S] cluster</name>
        <dbReference type="ChEBI" id="CHEBI:49883"/>
    </cofactor>
</comment>
<evidence type="ECO:0000256" key="4">
    <source>
        <dbReference type="ARBA" id="ARBA00022432"/>
    </source>
</evidence>
<organism evidence="13 15">
    <name type="scientific">Coprococcus catus</name>
    <dbReference type="NCBI Taxonomy" id="116085"/>
    <lineage>
        <taxon>Bacteria</taxon>
        <taxon>Bacillati</taxon>
        <taxon>Bacillota</taxon>
        <taxon>Clostridia</taxon>
        <taxon>Lachnospirales</taxon>
        <taxon>Lachnospiraceae</taxon>
        <taxon>Coprococcus</taxon>
    </lineage>
</organism>
<dbReference type="Proteomes" id="UP000260773">
    <property type="component" value="Unassembled WGS sequence"/>
</dbReference>
<keyword evidence="8 11" id="KW-0411">Iron-sulfur</keyword>
<evidence type="ECO:0000256" key="2">
    <source>
        <dbReference type="ARBA" id="ARBA00004742"/>
    </source>
</evidence>
<comment type="pathway">
    <text evidence="2">Carbohydrate biosynthesis; gluconeogenesis.</text>
</comment>
<comment type="caution">
    <text evidence="13">The sequence shown here is derived from an EMBL/GenBank/DDBJ whole genome shotgun (WGS) entry which is preliminary data.</text>
</comment>
<evidence type="ECO:0000256" key="5">
    <source>
        <dbReference type="ARBA" id="ARBA00022485"/>
    </source>
</evidence>
<gene>
    <name evidence="13" type="primary">sdaAA</name>
    <name evidence="13" type="ORF">DW070_01205</name>
    <name evidence="14" type="ORF">DW747_13780</name>
</gene>
<evidence type="ECO:0000313" key="14">
    <source>
        <dbReference type="EMBL" id="RGC44292.1"/>
    </source>
</evidence>
<evidence type="ECO:0000256" key="11">
    <source>
        <dbReference type="RuleBase" id="RU366059"/>
    </source>
</evidence>
<feature type="domain" description="Serine dehydratase-like alpha subunit" evidence="12">
    <location>
        <begin position="17"/>
        <end position="276"/>
    </location>
</feature>
<keyword evidence="5 11" id="KW-0004">4Fe-4S</keyword>
<dbReference type="Pfam" id="PF03313">
    <property type="entry name" value="SDH_alpha"/>
    <property type="match status" value="1"/>
</dbReference>
<dbReference type="GO" id="GO:0046872">
    <property type="term" value="F:metal ion binding"/>
    <property type="evidence" value="ECO:0007669"/>
    <property type="project" value="UniProtKB-KW"/>
</dbReference>
<dbReference type="InterPro" id="IPR051318">
    <property type="entry name" value="Fe-S_L-Ser"/>
</dbReference>
<dbReference type="InterPro" id="IPR005130">
    <property type="entry name" value="Ser_deHydtase-like_asu"/>
</dbReference>
<keyword evidence="16" id="KW-1185">Reference proteome</keyword>
<dbReference type="GO" id="GO:0003941">
    <property type="term" value="F:L-serine ammonia-lyase activity"/>
    <property type="evidence" value="ECO:0007669"/>
    <property type="project" value="UniProtKB-UniRule"/>
</dbReference>
<dbReference type="EC" id="4.3.1.17" evidence="11"/>
<keyword evidence="9 11" id="KW-0456">Lyase</keyword>
<dbReference type="EMBL" id="QVEP01000002">
    <property type="protein sequence ID" value="RGB82175.1"/>
    <property type="molecule type" value="Genomic_DNA"/>
</dbReference>
<dbReference type="RefSeq" id="WP_117526657.1">
    <property type="nucleotide sequence ID" value="NZ_JAQCWV010000022.1"/>
</dbReference>
<dbReference type="GO" id="GO:0051539">
    <property type="term" value="F:4 iron, 4 sulfur cluster binding"/>
    <property type="evidence" value="ECO:0007669"/>
    <property type="project" value="UniProtKB-UniRule"/>
</dbReference>
<comment type="catalytic activity">
    <reaction evidence="10 11">
        <text>L-serine = pyruvate + NH4(+)</text>
        <dbReference type="Rhea" id="RHEA:19169"/>
        <dbReference type="ChEBI" id="CHEBI:15361"/>
        <dbReference type="ChEBI" id="CHEBI:28938"/>
        <dbReference type="ChEBI" id="CHEBI:33384"/>
        <dbReference type="EC" id="4.3.1.17"/>
    </reaction>
</comment>
<evidence type="ECO:0000313" key="13">
    <source>
        <dbReference type="EMBL" id="RGB82175.1"/>
    </source>
</evidence>
<evidence type="ECO:0000256" key="9">
    <source>
        <dbReference type="ARBA" id="ARBA00023239"/>
    </source>
</evidence>
<keyword evidence="6 11" id="KW-0479">Metal-binding</keyword>
<reference evidence="15 16" key="1">
    <citation type="submission" date="2018-08" db="EMBL/GenBank/DDBJ databases">
        <title>A genome reference for cultivated species of the human gut microbiota.</title>
        <authorList>
            <person name="Zou Y."/>
            <person name="Xue W."/>
            <person name="Luo G."/>
        </authorList>
    </citation>
    <scope>NUCLEOTIDE SEQUENCE [LARGE SCALE GENOMIC DNA]</scope>
    <source>
        <strain evidence="13 15">AF45-17</strain>
        <strain evidence="14 16">AM28-39</strain>
    </source>
</reference>
<dbReference type="EMBL" id="QVFD01000016">
    <property type="protein sequence ID" value="RGC44292.1"/>
    <property type="molecule type" value="Genomic_DNA"/>
</dbReference>
<evidence type="ECO:0000256" key="3">
    <source>
        <dbReference type="ARBA" id="ARBA00008636"/>
    </source>
</evidence>
<dbReference type="OrthoDB" id="9805537at2"/>
<evidence type="ECO:0000256" key="8">
    <source>
        <dbReference type="ARBA" id="ARBA00023014"/>
    </source>
</evidence>
<keyword evidence="7 11" id="KW-0408">Iron</keyword>